<reference evidence="4 5" key="1">
    <citation type="submission" date="2018-05" db="EMBL/GenBank/DDBJ databases">
        <title>Antimicrobial susceptibility testing and genomic analysis of Arcobacter skirrowii strains and one Arcobacter butzleri isolated from German poultry farms.</title>
        <authorList>
            <person name="Haenel I."/>
            <person name="Hotzel H."/>
            <person name="Tomaso H."/>
            <person name="Busch A."/>
        </authorList>
    </citation>
    <scope>NUCLEOTIDE SEQUENCE [LARGE SCALE GENOMIC DNA]</scope>
    <source>
        <strain evidence="4">17-1208-2</strain>
        <strain evidence="5">v</strain>
    </source>
</reference>
<protein>
    <recommendedName>
        <fullName evidence="6">Lipoprotein</fullName>
    </recommendedName>
</protein>
<sequence>MKKYLTLTLFILFFTSCATKIENEQNATNKKTNSELIKILVEKEKEINSLKLELESYKKVD</sequence>
<proteinExistence type="predicted"/>
<feature type="signal peptide" evidence="2">
    <location>
        <begin position="1"/>
        <end position="20"/>
    </location>
</feature>
<name>A0A2U2C3I7_9BACT</name>
<dbReference type="PROSITE" id="PS51257">
    <property type="entry name" value="PROKAR_LIPOPROTEIN"/>
    <property type="match status" value="1"/>
</dbReference>
<dbReference type="AlphaFoldDB" id="A0A2U2C3I7"/>
<feature type="chain" id="PRO_5015582002" description="Lipoprotein" evidence="2">
    <location>
        <begin position="21"/>
        <end position="61"/>
    </location>
</feature>
<evidence type="ECO:0000313" key="5">
    <source>
        <dbReference type="Proteomes" id="UP000245014"/>
    </source>
</evidence>
<dbReference type="EMBL" id="JAUQUR010000001">
    <property type="protein sequence ID" value="MDX4068236.1"/>
    <property type="molecule type" value="Genomic_DNA"/>
</dbReference>
<dbReference type="Proteomes" id="UP001283691">
    <property type="component" value="Unassembled WGS sequence"/>
</dbReference>
<evidence type="ECO:0000313" key="3">
    <source>
        <dbReference type="EMBL" id="MDX4068236.1"/>
    </source>
</evidence>
<reference evidence="3" key="3">
    <citation type="submission" date="2023-07" db="EMBL/GenBank/DDBJ databases">
        <authorList>
            <person name="Zhang M."/>
            <person name="Zhou G."/>
        </authorList>
    </citation>
    <scope>NUCLEOTIDE SEQUENCE</scope>
    <source>
        <strain evidence="3">BJSY19SF1-2</strain>
    </source>
</reference>
<keyword evidence="2" id="KW-0732">Signal</keyword>
<evidence type="ECO:0000256" key="1">
    <source>
        <dbReference type="SAM" id="Coils"/>
    </source>
</evidence>
<dbReference type="STRING" id="28200.GCA_001572935_01699"/>
<dbReference type="RefSeq" id="WP_066160754.1">
    <property type="nucleotide sequence ID" value="NZ_JAODBW010000003.1"/>
</dbReference>
<keyword evidence="1" id="KW-0175">Coiled coil</keyword>
<gene>
    <name evidence="4" type="ORF">DF188_02610</name>
    <name evidence="3" type="ORF">Q6A80_00690</name>
</gene>
<organism evidence="4 5">
    <name type="scientific">Aliarcobacter skirrowii</name>
    <dbReference type="NCBI Taxonomy" id="28200"/>
    <lineage>
        <taxon>Bacteria</taxon>
        <taxon>Pseudomonadati</taxon>
        <taxon>Campylobacterota</taxon>
        <taxon>Epsilonproteobacteria</taxon>
        <taxon>Campylobacterales</taxon>
        <taxon>Arcobacteraceae</taxon>
        <taxon>Aliarcobacter</taxon>
    </lineage>
</organism>
<evidence type="ECO:0000256" key="2">
    <source>
        <dbReference type="SAM" id="SignalP"/>
    </source>
</evidence>
<accession>A0A2U2C3I7</accession>
<dbReference type="EMBL" id="QEYI01000001">
    <property type="protein sequence ID" value="PWE23581.1"/>
    <property type="molecule type" value="Genomic_DNA"/>
</dbReference>
<evidence type="ECO:0000313" key="4">
    <source>
        <dbReference type="EMBL" id="PWE23581.1"/>
    </source>
</evidence>
<comment type="caution">
    <text evidence="4">The sequence shown here is derived from an EMBL/GenBank/DDBJ whole genome shotgun (WGS) entry which is preliminary data.</text>
</comment>
<feature type="coiled-coil region" evidence="1">
    <location>
        <begin position="33"/>
        <end position="60"/>
    </location>
</feature>
<dbReference type="Proteomes" id="UP000245014">
    <property type="component" value="Unassembled WGS sequence"/>
</dbReference>
<evidence type="ECO:0008006" key="6">
    <source>
        <dbReference type="Google" id="ProtNLM"/>
    </source>
</evidence>
<reference evidence="3" key="2">
    <citation type="journal article" date="2023" name="Front. Microbiol.">
        <title>Genomic diversity and taxonomic marker for Arcobacter species.</title>
        <authorList>
            <person name="Zhou G."/>
            <person name="Gu Y."/>
            <person name="Wang H."/>
            <person name="Chen X."/>
            <person name="Zhang X."/>
            <person name="Shao Z."/>
            <person name="Yan X."/>
            <person name="Zhang J."/>
            <person name="Zhang M."/>
        </authorList>
    </citation>
    <scope>NUCLEOTIDE SEQUENCE</scope>
    <source>
        <strain evidence="3">BJSY19SF1-2</strain>
    </source>
</reference>